<dbReference type="Pfam" id="PF14634">
    <property type="entry name" value="zf-RING_5"/>
    <property type="match status" value="1"/>
</dbReference>
<feature type="domain" description="RING-type" evidence="5">
    <location>
        <begin position="14"/>
        <end position="55"/>
    </location>
</feature>
<dbReference type="EMBL" id="MU007052">
    <property type="protein sequence ID" value="KAF2428815.1"/>
    <property type="molecule type" value="Genomic_DNA"/>
</dbReference>
<keyword evidence="1" id="KW-0479">Metal-binding</keyword>
<proteinExistence type="predicted"/>
<keyword evidence="3" id="KW-0862">Zinc</keyword>
<dbReference type="Proteomes" id="UP000800235">
    <property type="component" value="Unassembled WGS sequence"/>
</dbReference>
<evidence type="ECO:0000256" key="1">
    <source>
        <dbReference type="ARBA" id="ARBA00022723"/>
    </source>
</evidence>
<evidence type="ECO:0000313" key="6">
    <source>
        <dbReference type="EMBL" id="KAF2428815.1"/>
    </source>
</evidence>
<dbReference type="GO" id="GO:0000795">
    <property type="term" value="C:synaptonemal complex"/>
    <property type="evidence" value="ECO:0007669"/>
    <property type="project" value="InterPro"/>
</dbReference>
<organism evidence="6 7">
    <name type="scientific">Tothia fuscella</name>
    <dbReference type="NCBI Taxonomy" id="1048955"/>
    <lineage>
        <taxon>Eukaryota</taxon>
        <taxon>Fungi</taxon>
        <taxon>Dikarya</taxon>
        <taxon>Ascomycota</taxon>
        <taxon>Pezizomycotina</taxon>
        <taxon>Dothideomycetes</taxon>
        <taxon>Pleosporomycetidae</taxon>
        <taxon>Venturiales</taxon>
        <taxon>Cylindrosympodiaceae</taxon>
        <taxon>Tothia</taxon>
    </lineage>
</organism>
<dbReference type="Gene3D" id="3.30.40.10">
    <property type="entry name" value="Zinc/RING finger domain, C3HC4 (zinc finger)"/>
    <property type="match status" value="1"/>
</dbReference>
<dbReference type="PROSITE" id="PS00518">
    <property type="entry name" value="ZF_RING_1"/>
    <property type="match status" value="1"/>
</dbReference>
<dbReference type="OrthoDB" id="441210at2759"/>
<comment type="caution">
    <text evidence="6">The sequence shown here is derived from an EMBL/GenBank/DDBJ whole genome shotgun (WGS) entry which is preliminary data.</text>
</comment>
<keyword evidence="7" id="KW-1185">Reference proteome</keyword>
<reference evidence="6" key="1">
    <citation type="journal article" date="2020" name="Stud. Mycol.">
        <title>101 Dothideomycetes genomes: a test case for predicting lifestyles and emergence of pathogens.</title>
        <authorList>
            <person name="Haridas S."/>
            <person name="Albert R."/>
            <person name="Binder M."/>
            <person name="Bloem J."/>
            <person name="Labutti K."/>
            <person name="Salamov A."/>
            <person name="Andreopoulos B."/>
            <person name="Baker S."/>
            <person name="Barry K."/>
            <person name="Bills G."/>
            <person name="Bluhm B."/>
            <person name="Cannon C."/>
            <person name="Castanera R."/>
            <person name="Culley D."/>
            <person name="Daum C."/>
            <person name="Ezra D."/>
            <person name="Gonzalez J."/>
            <person name="Henrissat B."/>
            <person name="Kuo A."/>
            <person name="Liang C."/>
            <person name="Lipzen A."/>
            <person name="Lutzoni F."/>
            <person name="Magnuson J."/>
            <person name="Mondo S."/>
            <person name="Nolan M."/>
            <person name="Ohm R."/>
            <person name="Pangilinan J."/>
            <person name="Park H.-J."/>
            <person name="Ramirez L."/>
            <person name="Alfaro M."/>
            <person name="Sun H."/>
            <person name="Tritt A."/>
            <person name="Yoshinaga Y."/>
            <person name="Zwiers L.-H."/>
            <person name="Turgeon B."/>
            <person name="Goodwin S."/>
            <person name="Spatafora J."/>
            <person name="Crous P."/>
            <person name="Grigoriev I."/>
        </authorList>
    </citation>
    <scope>NUCLEOTIDE SEQUENCE</scope>
    <source>
        <strain evidence="6">CBS 130266</strain>
    </source>
</reference>
<dbReference type="PANTHER" id="PTHR14305">
    <property type="entry name" value="E3 UBIQUITIN-PROTEIN LIGASE CCNB1IP1"/>
    <property type="match status" value="1"/>
</dbReference>
<dbReference type="InterPro" id="IPR042448">
    <property type="entry name" value="CCNB1IP1"/>
</dbReference>
<sequence>MSTDFTWHCNALKCRTVLQNRAVVTTCSHIFCLTCAETQGLASSNNGVRICPACNTQLVNQDDAIITQLDPSEDYKTSVLSGMHPSIIMECAGRGLAFYTYQVSNEITYQTYLAASLTDKYSQVNNQLDTIITQANGQIKKLQDALKGAS</sequence>
<dbReference type="GO" id="GO:0061630">
    <property type="term" value="F:ubiquitin protein ligase activity"/>
    <property type="evidence" value="ECO:0007669"/>
    <property type="project" value="InterPro"/>
</dbReference>
<dbReference type="PROSITE" id="PS50089">
    <property type="entry name" value="ZF_RING_2"/>
    <property type="match status" value="1"/>
</dbReference>
<dbReference type="PANTHER" id="PTHR14305:SF0">
    <property type="entry name" value="E3 UBIQUITIN-PROTEIN LIGASE CCNB1IP1"/>
    <property type="match status" value="1"/>
</dbReference>
<evidence type="ECO:0000259" key="5">
    <source>
        <dbReference type="PROSITE" id="PS50089"/>
    </source>
</evidence>
<gene>
    <name evidence="6" type="ORF">EJ08DRAFT_591675</name>
</gene>
<dbReference type="InterPro" id="IPR013083">
    <property type="entry name" value="Znf_RING/FYVE/PHD"/>
</dbReference>
<dbReference type="GO" id="GO:0008270">
    <property type="term" value="F:zinc ion binding"/>
    <property type="evidence" value="ECO:0007669"/>
    <property type="project" value="UniProtKB-KW"/>
</dbReference>
<dbReference type="InterPro" id="IPR001841">
    <property type="entry name" value="Znf_RING"/>
</dbReference>
<evidence type="ECO:0000256" key="2">
    <source>
        <dbReference type="ARBA" id="ARBA00022771"/>
    </source>
</evidence>
<evidence type="ECO:0000256" key="4">
    <source>
        <dbReference type="PROSITE-ProRule" id="PRU00175"/>
    </source>
</evidence>
<name>A0A9P4NN23_9PEZI</name>
<dbReference type="InterPro" id="IPR017907">
    <property type="entry name" value="Znf_RING_CS"/>
</dbReference>
<dbReference type="SUPFAM" id="SSF57850">
    <property type="entry name" value="RING/U-box"/>
    <property type="match status" value="1"/>
</dbReference>
<evidence type="ECO:0000313" key="7">
    <source>
        <dbReference type="Proteomes" id="UP000800235"/>
    </source>
</evidence>
<keyword evidence="2 4" id="KW-0863">Zinc-finger</keyword>
<dbReference type="GO" id="GO:0007131">
    <property type="term" value="P:reciprocal meiotic recombination"/>
    <property type="evidence" value="ECO:0007669"/>
    <property type="project" value="InterPro"/>
</dbReference>
<evidence type="ECO:0000256" key="3">
    <source>
        <dbReference type="ARBA" id="ARBA00022833"/>
    </source>
</evidence>
<protein>
    <recommendedName>
        <fullName evidence="5">RING-type domain-containing protein</fullName>
    </recommendedName>
</protein>
<dbReference type="AlphaFoldDB" id="A0A9P4NN23"/>
<accession>A0A9P4NN23</accession>